<sequence length="161" mass="17867">MKTTPISQVQGLNGCLRGTICETKCPATCVRVLCNKTSSVCSEGCIDGFYGDLCNDLCAANCKDKRCLRGTGRCVKCATGFYGPHCELKCFYCPGEETCDQETGDCNGGSRMFCTCKYNSHYSKYTTNVMYVYETGYDSNENMYYHMVEKPSNSLTSAWLD</sequence>
<evidence type="ECO:0000313" key="2">
    <source>
        <dbReference type="Proteomes" id="UP000683360"/>
    </source>
</evidence>
<keyword evidence="2" id="KW-1185">Reference proteome</keyword>
<proteinExistence type="predicted"/>
<reference evidence="1" key="1">
    <citation type="submission" date="2021-03" db="EMBL/GenBank/DDBJ databases">
        <authorList>
            <person name="Bekaert M."/>
        </authorList>
    </citation>
    <scope>NUCLEOTIDE SEQUENCE</scope>
</reference>
<dbReference type="EMBL" id="CAJPWZ010001832">
    <property type="protein sequence ID" value="CAG2225045.1"/>
    <property type="molecule type" value="Genomic_DNA"/>
</dbReference>
<organism evidence="1 2">
    <name type="scientific">Mytilus edulis</name>
    <name type="common">Blue mussel</name>
    <dbReference type="NCBI Taxonomy" id="6550"/>
    <lineage>
        <taxon>Eukaryota</taxon>
        <taxon>Metazoa</taxon>
        <taxon>Spiralia</taxon>
        <taxon>Lophotrochozoa</taxon>
        <taxon>Mollusca</taxon>
        <taxon>Bivalvia</taxon>
        <taxon>Autobranchia</taxon>
        <taxon>Pteriomorphia</taxon>
        <taxon>Mytilida</taxon>
        <taxon>Mytiloidea</taxon>
        <taxon>Mytilidae</taxon>
        <taxon>Mytilinae</taxon>
        <taxon>Mytilus</taxon>
    </lineage>
</organism>
<name>A0A8S3T155_MYTED</name>
<dbReference type="Proteomes" id="UP000683360">
    <property type="component" value="Unassembled WGS sequence"/>
</dbReference>
<protein>
    <submittedName>
        <fullName evidence="1">Uncharacterized protein</fullName>
    </submittedName>
</protein>
<gene>
    <name evidence="1" type="ORF">MEDL_38176</name>
</gene>
<comment type="caution">
    <text evidence="1">The sequence shown here is derived from an EMBL/GenBank/DDBJ whole genome shotgun (WGS) entry which is preliminary data.</text>
</comment>
<dbReference type="AlphaFoldDB" id="A0A8S3T155"/>
<evidence type="ECO:0000313" key="1">
    <source>
        <dbReference type="EMBL" id="CAG2225045.1"/>
    </source>
</evidence>
<accession>A0A8S3T155</accession>
<dbReference type="OrthoDB" id="10252017at2759"/>